<dbReference type="NCBIfam" id="TIGR01509">
    <property type="entry name" value="HAD-SF-IA-v3"/>
    <property type="match status" value="1"/>
</dbReference>
<name>A0A1J5SD62_9ZZZZ</name>
<dbReference type="PANTHER" id="PTHR18901:SF38">
    <property type="entry name" value="PSEUDOURIDINE-5'-PHOSPHATASE"/>
    <property type="match status" value="1"/>
</dbReference>
<dbReference type="InterPro" id="IPR006439">
    <property type="entry name" value="HAD-SF_hydro_IA"/>
</dbReference>
<dbReference type="PRINTS" id="PR00413">
    <property type="entry name" value="HADHALOGNASE"/>
</dbReference>
<dbReference type="Pfam" id="PF00702">
    <property type="entry name" value="Hydrolase"/>
    <property type="match status" value="1"/>
</dbReference>
<dbReference type="Gene3D" id="3.40.50.1000">
    <property type="entry name" value="HAD superfamily/HAD-like"/>
    <property type="match status" value="1"/>
</dbReference>
<dbReference type="PANTHER" id="PTHR18901">
    <property type="entry name" value="2-DEOXYGLUCOSE-6-PHOSPHATE PHOSPHATASE 2"/>
    <property type="match status" value="1"/>
</dbReference>
<dbReference type="SFLD" id="SFLDS00003">
    <property type="entry name" value="Haloacid_Dehalogenase"/>
    <property type="match status" value="1"/>
</dbReference>
<dbReference type="GO" id="GO:0003850">
    <property type="term" value="F:2-deoxyglucose-6-phosphatase activity"/>
    <property type="evidence" value="ECO:0007669"/>
    <property type="project" value="UniProtKB-EC"/>
</dbReference>
<protein>
    <submittedName>
        <fullName evidence="1">2-deoxyglucose-6-phosphate phosphatase</fullName>
        <ecNumber evidence="1">3.1.3.23</ecNumber>
        <ecNumber evidence="1">3.1.3.68</ecNumber>
    </submittedName>
</protein>
<dbReference type="InterPro" id="IPR036412">
    <property type="entry name" value="HAD-like_sf"/>
</dbReference>
<dbReference type="AlphaFoldDB" id="A0A1J5SD62"/>
<accession>A0A1J5SD62</accession>
<dbReference type="SUPFAM" id="SSF56784">
    <property type="entry name" value="HAD-like"/>
    <property type="match status" value="1"/>
</dbReference>
<evidence type="ECO:0000313" key="1">
    <source>
        <dbReference type="EMBL" id="OIR06319.1"/>
    </source>
</evidence>
<dbReference type="SFLD" id="SFLDG01129">
    <property type="entry name" value="C1.5:_HAD__Beta-PGM__Phosphata"/>
    <property type="match status" value="1"/>
</dbReference>
<gene>
    <name evidence="1" type="primary">yniC_1</name>
    <name evidence="1" type="ORF">GALL_115090</name>
</gene>
<organism evidence="1">
    <name type="scientific">mine drainage metagenome</name>
    <dbReference type="NCBI Taxonomy" id="410659"/>
    <lineage>
        <taxon>unclassified sequences</taxon>
        <taxon>metagenomes</taxon>
        <taxon>ecological metagenomes</taxon>
    </lineage>
</organism>
<sequence>MLRALVFDFDGLIVDTETPLIEAYGDVYREHGVAFDRAEFERQIGHASFAFDPWRAFGAGADREALEQERRAINLARTERQPVLPGIRELIEAASAAGLRLGVASNSSHGWVEGHLRRLGLHGFFSAFGCKGDTPAPKPEPDIYRLVVNALGCRSVESVALEDSAAGVKAALRAGLWVVAIPNAATADHDHDGAHWTVPSAAEVSLPALRARFGG</sequence>
<reference evidence="1" key="1">
    <citation type="submission" date="2016-10" db="EMBL/GenBank/DDBJ databases">
        <title>Sequence of Gallionella enrichment culture.</title>
        <authorList>
            <person name="Poehlein A."/>
            <person name="Muehling M."/>
            <person name="Daniel R."/>
        </authorList>
    </citation>
    <scope>NUCLEOTIDE SEQUENCE</scope>
</reference>
<dbReference type="Gene3D" id="1.10.150.240">
    <property type="entry name" value="Putative phosphatase, domain 2"/>
    <property type="match status" value="1"/>
</dbReference>
<comment type="caution">
    <text evidence="1">The sequence shown here is derived from an EMBL/GenBank/DDBJ whole genome shotgun (WGS) entry which is preliminary data.</text>
</comment>
<dbReference type="EC" id="3.1.3.68" evidence="1"/>
<dbReference type="InterPro" id="IPR023214">
    <property type="entry name" value="HAD_sf"/>
</dbReference>
<dbReference type="EC" id="3.1.3.23" evidence="1"/>
<dbReference type="EMBL" id="MLJW01000044">
    <property type="protein sequence ID" value="OIR06319.1"/>
    <property type="molecule type" value="Genomic_DNA"/>
</dbReference>
<dbReference type="InterPro" id="IPR023198">
    <property type="entry name" value="PGP-like_dom2"/>
</dbReference>
<proteinExistence type="predicted"/>
<keyword evidence="1" id="KW-0378">Hydrolase</keyword>